<feature type="compositionally biased region" description="Low complexity" evidence="1">
    <location>
        <begin position="104"/>
        <end position="114"/>
    </location>
</feature>
<feature type="compositionally biased region" description="Basic and acidic residues" evidence="1">
    <location>
        <begin position="31"/>
        <end position="41"/>
    </location>
</feature>
<proteinExistence type="predicted"/>
<dbReference type="EMBL" id="CADEAL010004118">
    <property type="protein sequence ID" value="CAB1452156.1"/>
    <property type="molecule type" value="Genomic_DNA"/>
</dbReference>
<feature type="region of interest" description="Disordered" evidence="1">
    <location>
        <begin position="66"/>
        <end position="114"/>
    </location>
</feature>
<organism evidence="2 3">
    <name type="scientific">Pleuronectes platessa</name>
    <name type="common">European plaice</name>
    <dbReference type="NCBI Taxonomy" id="8262"/>
    <lineage>
        <taxon>Eukaryota</taxon>
        <taxon>Metazoa</taxon>
        <taxon>Chordata</taxon>
        <taxon>Craniata</taxon>
        <taxon>Vertebrata</taxon>
        <taxon>Euteleostomi</taxon>
        <taxon>Actinopterygii</taxon>
        <taxon>Neopterygii</taxon>
        <taxon>Teleostei</taxon>
        <taxon>Neoteleostei</taxon>
        <taxon>Acanthomorphata</taxon>
        <taxon>Carangaria</taxon>
        <taxon>Pleuronectiformes</taxon>
        <taxon>Pleuronectoidei</taxon>
        <taxon>Pleuronectidae</taxon>
        <taxon>Pleuronectes</taxon>
    </lineage>
</organism>
<sequence length="172" mass="18496">MTIPRRFFYPNTDLLQEIASNSSGGRRKSLRLAERHPGSRTDEADILIAQLQDHGIMPAPGLLPAQLRDLQPGPSSHPGHVPSNPADFPAAPNRGRKRTRKAASSKAPAAKISSIPTRSCAPAPIPAPGDMLTTNLQYLAITLQYIDSRLETLENTAHFASSSSNISAQQIS</sequence>
<dbReference type="Proteomes" id="UP001153269">
    <property type="component" value="Unassembled WGS sequence"/>
</dbReference>
<evidence type="ECO:0000313" key="3">
    <source>
        <dbReference type="Proteomes" id="UP001153269"/>
    </source>
</evidence>
<keyword evidence="3" id="KW-1185">Reference proteome</keyword>
<dbReference type="AlphaFoldDB" id="A0A9N7VPT1"/>
<accession>A0A9N7VPT1</accession>
<feature type="compositionally biased region" description="Basic residues" evidence="1">
    <location>
        <begin position="94"/>
        <end position="103"/>
    </location>
</feature>
<evidence type="ECO:0000256" key="1">
    <source>
        <dbReference type="SAM" id="MobiDB-lite"/>
    </source>
</evidence>
<feature type="region of interest" description="Disordered" evidence="1">
    <location>
        <begin position="19"/>
        <end position="41"/>
    </location>
</feature>
<name>A0A9N7VPT1_PLEPL</name>
<comment type="caution">
    <text evidence="2">The sequence shown here is derived from an EMBL/GenBank/DDBJ whole genome shotgun (WGS) entry which is preliminary data.</text>
</comment>
<reference evidence="2" key="1">
    <citation type="submission" date="2020-03" db="EMBL/GenBank/DDBJ databases">
        <authorList>
            <person name="Weist P."/>
        </authorList>
    </citation>
    <scope>NUCLEOTIDE SEQUENCE</scope>
</reference>
<protein>
    <submittedName>
        <fullName evidence="2">Uncharacterized protein</fullName>
    </submittedName>
</protein>
<gene>
    <name evidence="2" type="ORF">PLEPLA_LOCUS39895</name>
</gene>
<evidence type="ECO:0000313" key="2">
    <source>
        <dbReference type="EMBL" id="CAB1452156.1"/>
    </source>
</evidence>
<feature type="compositionally biased region" description="Low complexity" evidence="1">
    <location>
        <begin position="72"/>
        <end position="85"/>
    </location>
</feature>